<feature type="domain" description="DUF7341" evidence="2">
    <location>
        <begin position="9"/>
        <end position="133"/>
    </location>
</feature>
<proteinExistence type="predicted"/>
<dbReference type="AlphaFoldDB" id="A0A511M9X3"/>
<accession>A0A511M9X3</accession>
<keyword evidence="4" id="KW-1185">Reference proteome</keyword>
<evidence type="ECO:0000259" key="2">
    <source>
        <dbReference type="Pfam" id="PF24030"/>
    </source>
</evidence>
<name>A0A511M9X3_9NOCA</name>
<dbReference type="InterPro" id="IPR055765">
    <property type="entry name" value="DUF7341"/>
</dbReference>
<comment type="caution">
    <text evidence="3">The sequence shown here is derived from an EMBL/GenBank/DDBJ whole genome shotgun (WGS) entry which is preliminary data.</text>
</comment>
<gene>
    <name evidence="3" type="ORF">NN4_19810</name>
</gene>
<evidence type="ECO:0000259" key="1">
    <source>
        <dbReference type="Pfam" id="PF24029"/>
    </source>
</evidence>
<evidence type="ECO:0000313" key="4">
    <source>
        <dbReference type="Proteomes" id="UP000321424"/>
    </source>
</evidence>
<dbReference type="Pfam" id="PF24029">
    <property type="entry name" value="DUF7340"/>
    <property type="match status" value="1"/>
</dbReference>
<dbReference type="RefSeq" id="WP_147129600.1">
    <property type="nucleotide sequence ID" value="NZ_BJXA01000009.1"/>
</dbReference>
<dbReference type="Proteomes" id="UP000321424">
    <property type="component" value="Unassembled WGS sequence"/>
</dbReference>
<protein>
    <submittedName>
        <fullName evidence="3">Uncharacterized protein</fullName>
    </submittedName>
</protein>
<reference evidence="3 4" key="1">
    <citation type="submission" date="2019-07" db="EMBL/GenBank/DDBJ databases">
        <title>Whole genome shotgun sequence of Nocardia ninae NBRC 108245.</title>
        <authorList>
            <person name="Hosoyama A."/>
            <person name="Uohara A."/>
            <person name="Ohji S."/>
            <person name="Ichikawa N."/>
        </authorList>
    </citation>
    <scope>NUCLEOTIDE SEQUENCE [LARGE SCALE GENOMIC DNA]</scope>
    <source>
        <strain evidence="3 4">NBRC 108245</strain>
    </source>
</reference>
<dbReference type="EMBL" id="BJXA01000009">
    <property type="protein sequence ID" value="GEM37462.1"/>
    <property type="molecule type" value="Genomic_DNA"/>
</dbReference>
<sequence length="198" mass="21953">MGDVVELRFRLAVARLADAIDQLASPRFLRVNDTFTARRPSLWDEMAEHPMLQHDNGIRRRSVAKSVPPLRLDVLDWLRSVEQQVGQWCGGEVSQDAVFGLGSPARWRPQDTAAIEAMATTVDGWVADAETLLNARRTFGIRGRCPECLVAQVFTRDDVGDRVRKDALQATDRPSCSCLACGQEWVGLDALHQLAAVS</sequence>
<dbReference type="Pfam" id="PF24030">
    <property type="entry name" value="DUF7341"/>
    <property type="match status" value="1"/>
</dbReference>
<dbReference type="OrthoDB" id="3700898at2"/>
<feature type="domain" description="DUF7340" evidence="1">
    <location>
        <begin position="140"/>
        <end position="196"/>
    </location>
</feature>
<dbReference type="InterPro" id="IPR055764">
    <property type="entry name" value="DUF7340"/>
</dbReference>
<organism evidence="3 4">
    <name type="scientific">Nocardia ninae NBRC 108245</name>
    <dbReference type="NCBI Taxonomy" id="1210091"/>
    <lineage>
        <taxon>Bacteria</taxon>
        <taxon>Bacillati</taxon>
        <taxon>Actinomycetota</taxon>
        <taxon>Actinomycetes</taxon>
        <taxon>Mycobacteriales</taxon>
        <taxon>Nocardiaceae</taxon>
        <taxon>Nocardia</taxon>
    </lineage>
</organism>
<evidence type="ECO:0000313" key="3">
    <source>
        <dbReference type="EMBL" id="GEM37462.1"/>
    </source>
</evidence>